<evidence type="ECO:0000313" key="1">
    <source>
        <dbReference type="EMBL" id="MCP1673753.1"/>
    </source>
</evidence>
<keyword evidence="2" id="KW-1185">Reference proteome</keyword>
<name>A0AAE3G3L2_9GAMM</name>
<organism evidence="1 2">
    <name type="scientific">Natronocella acetinitrilica</name>
    <dbReference type="NCBI Taxonomy" id="414046"/>
    <lineage>
        <taxon>Bacteria</taxon>
        <taxon>Pseudomonadati</taxon>
        <taxon>Pseudomonadota</taxon>
        <taxon>Gammaproteobacteria</taxon>
        <taxon>Chromatiales</taxon>
        <taxon>Ectothiorhodospiraceae</taxon>
        <taxon>Natronocella</taxon>
    </lineage>
</organism>
<evidence type="ECO:0000313" key="2">
    <source>
        <dbReference type="Proteomes" id="UP001205843"/>
    </source>
</evidence>
<dbReference type="AlphaFoldDB" id="A0AAE3G3L2"/>
<accession>A0AAE3G3L2</accession>
<evidence type="ECO:0008006" key="3">
    <source>
        <dbReference type="Google" id="ProtNLM"/>
    </source>
</evidence>
<dbReference type="RefSeq" id="WP_253474714.1">
    <property type="nucleotide sequence ID" value="NZ_JALJXV010000002.1"/>
</dbReference>
<dbReference type="PROSITE" id="PS51257">
    <property type="entry name" value="PROKAR_LIPOPROTEIN"/>
    <property type="match status" value="1"/>
</dbReference>
<dbReference type="EMBL" id="JALJXV010000002">
    <property type="protein sequence ID" value="MCP1673753.1"/>
    <property type="molecule type" value="Genomic_DNA"/>
</dbReference>
<protein>
    <recommendedName>
        <fullName evidence="3">DUF4382 domain-containing protein</fullName>
    </recommendedName>
</protein>
<proteinExistence type="predicted"/>
<reference evidence="1" key="1">
    <citation type="submission" date="2022-03" db="EMBL/GenBank/DDBJ databases">
        <title>Genomic Encyclopedia of Type Strains, Phase III (KMG-III): the genomes of soil and plant-associated and newly described type strains.</title>
        <authorList>
            <person name="Whitman W."/>
        </authorList>
    </citation>
    <scope>NUCLEOTIDE SEQUENCE</scope>
    <source>
        <strain evidence="1">ANL 6-2</strain>
    </source>
</reference>
<dbReference type="Proteomes" id="UP001205843">
    <property type="component" value="Unassembled WGS sequence"/>
</dbReference>
<sequence length="312" mass="33480">MSSPRWRLCFLLSMMSLALLLAGCQLYLLDRDRDDDDDNGGGGSGDSTLTLRIVGSQGALLNDVVLAVFRVELSRASGGVSGFDLDPRDVSLFSTADGELLVNNVTVPSGNYSRVRIFALGDGFSTTESFVDDAISGLLPLALFQDRADFNVEFSTSRNTSRTITLVVHTQSSLIFEDADQLRFSMRPAGYAVRTDGGRGGRVQGTLPNTCGSNTEVDDVAVYVYPPDASSNNLLDIQGSGSVNEPVVSFVANESLGFLSPRLPPGDWKFSWTCQALDDDPDAVDTAVRNELRNNAIGPVSLVDGEITTLDF</sequence>
<gene>
    <name evidence="1" type="ORF">J2T57_000852</name>
</gene>
<comment type="caution">
    <text evidence="1">The sequence shown here is derived from an EMBL/GenBank/DDBJ whole genome shotgun (WGS) entry which is preliminary data.</text>
</comment>